<keyword evidence="2" id="KW-1185">Reference proteome</keyword>
<evidence type="ECO:0000313" key="1">
    <source>
        <dbReference type="EMBL" id="KYQ59080.1"/>
    </source>
</evidence>
<reference evidence="1 2" key="1">
    <citation type="submission" date="2015-09" db="EMBL/GenBank/DDBJ databases">
        <title>Trachymyrmex zeteki WGS genome.</title>
        <authorList>
            <person name="Nygaard S."/>
            <person name="Hu H."/>
            <person name="Boomsma J."/>
            <person name="Zhang G."/>
        </authorList>
    </citation>
    <scope>NUCLEOTIDE SEQUENCE [LARGE SCALE GENOMIC DNA]</scope>
    <source>
        <strain evidence="1">Tzet28-1</strain>
        <tissue evidence="1">Whole body</tissue>
    </source>
</reference>
<sequence length="68" mass="7721">FLDIYRRAISLEFPSIHIFINTPQWHYAFTKRNCVAQSARPGALVGFFMSFSASAICDAVLSKNLRPK</sequence>
<gene>
    <name evidence="1" type="ORF">ALC60_01915</name>
</gene>
<proteinExistence type="predicted"/>
<dbReference type="AlphaFoldDB" id="A0A151XFM0"/>
<organism evidence="1 2">
    <name type="scientific">Mycetomoellerius zeteki</name>
    <dbReference type="NCBI Taxonomy" id="64791"/>
    <lineage>
        <taxon>Eukaryota</taxon>
        <taxon>Metazoa</taxon>
        <taxon>Ecdysozoa</taxon>
        <taxon>Arthropoda</taxon>
        <taxon>Hexapoda</taxon>
        <taxon>Insecta</taxon>
        <taxon>Pterygota</taxon>
        <taxon>Neoptera</taxon>
        <taxon>Endopterygota</taxon>
        <taxon>Hymenoptera</taxon>
        <taxon>Apocrita</taxon>
        <taxon>Aculeata</taxon>
        <taxon>Formicoidea</taxon>
        <taxon>Formicidae</taxon>
        <taxon>Myrmicinae</taxon>
        <taxon>Mycetomoellerius</taxon>
    </lineage>
</organism>
<protein>
    <submittedName>
        <fullName evidence="1">Uncharacterized protein</fullName>
    </submittedName>
</protein>
<dbReference type="Proteomes" id="UP000075809">
    <property type="component" value="Unassembled WGS sequence"/>
</dbReference>
<name>A0A151XFM0_9HYME</name>
<feature type="non-terminal residue" evidence="1">
    <location>
        <position position="1"/>
    </location>
</feature>
<evidence type="ECO:0000313" key="2">
    <source>
        <dbReference type="Proteomes" id="UP000075809"/>
    </source>
</evidence>
<accession>A0A151XFM0</accession>
<dbReference type="EMBL" id="KQ982194">
    <property type="protein sequence ID" value="KYQ59080.1"/>
    <property type="molecule type" value="Genomic_DNA"/>
</dbReference>